<dbReference type="SMART" id="SM00955">
    <property type="entry name" value="RNB"/>
    <property type="match status" value="1"/>
</dbReference>
<dbReference type="PANTHER" id="PTHR23355">
    <property type="entry name" value="RIBONUCLEASE"/>
    <property type="match status" value="1"/>
</dbReference>
<keyword evidence="3" id="KW-1185">Reference proteome</keyword>
<reference evidence="2 3" key="1">
    <citation type="submission" date="2019-10" db="EMBL/GenBank/DDBJ databases">
        <title>Draft Genome Assembly of Rhodococcus zopfii DSM44189.</title>
        <authorList>
            <person name="Sutton J.M."/>
            <person name="Akob D.M."/>
            <person name="Bushman T.J."/>
        </authorList>
    </citation>
    <scope>NUCLEOTIDE SEQUENCE [LARGE SCALE GENOMIC DNA]</scope>
    <source>
        <strain evidence="2 3">DSM 44189</strain>
    </source>
</reference>
<evidence type="ECO:0000259" key="1">
    <source>
        <dbReference type="SMART" id="SM00955"/>
    </source>
</evidence>
<dbReference type="PANTHER" id="PTHR23355:SF42">
    <property type="entry name" value="RIBONUCLEASE II, CHLOROPLASTIC_MITOCHONDRIAL"/>
    <property type="match status" value="1"/>
</dbReference>
<accession>A0ABU3WMG6</accession>
<dbReference type="SUPFAM" id="SSF50249">
    <property type="entry name" value="Nucleic acid-binding proteins"/>
    <property type="match status" value="1"/>
</dbReference>
<dbReference type="Pfam" id="PF18614">
    <property type="entry name" value="RNase_II_C_S1"/>
    <property type="match status" value="1"/>
</dbReference>
<feature type="domain" description="RNB" evidence="1">
    <location>
        <begin position="46"/>
        <end position="364"/>
    </location>
</feature>
<protein>
    <submittedName>
        <fullName evidence="2">RNB domain-containing ribonuclease</fullName>
    </submittedName>
</protein>
<evidence type="ECO:0000313" key="3">
    <source>
        <dbReference type="Proteomes" id="UP001275440"/>
    </source>
</evidence>
<dbReference type="InterPro" id="IPR012340">
    <property type="entry name" value="NA-bd_OB-fold"/>
</dbReference>
<dbReference type="Pfam" id="PF00773">
    <property type="entry name" value="RNB"/>
    <property type="match status" value="1"/>
</dbReference>
<dbReference type="InterPro" id="IPR050180">
    <property type="entry name" value="RNR_Ribonuclease"/>
</dbReference>
<name>A0ABU3WMG6_9NOCA</name>
<sequence length="477" mass="50295">MVNTRIVVAPAIDFGAVRAEFALDDRHPAASIAEARKATDRFAAEREDRTDLPLVTIDPTGSMDLDQALHLERTVDGGFVLHYAIADVYAVVEPGGAVDAESHRRGQTYYLPDGSVPLHPRELAEGSASLLPGEPRPAALWRMELDAAAEPVSVTVRRARVRSVARLDYAGVQADADAGTLHPSIAALPEFGRLRQAAARARGAIELRLPEQDVVADGAGWTLRIEPRTAADDWNSQVSLLTGMCAATMMIDAKVGLLRTLPPADPEAVATLRHTAAALNVPWPAEVPVGSFLAGLDANLPTTLVLMSEAPALLRGASYGLLDGSLPELLVHGAIGAPYAHVTAPLRRLSDRYATEVCLAVGAGAPVPQQIRDELAAMPDIMSASDSIAGKISRTCIDLTEATVLAPRVGDRFDATVIKGANGRRDAQVFVPSETVIAPCSGGPGDGTQVRVILDVADPVTRKVQFAYSPGTVPSQA</sequence>
<dbReference type="InterPro" id="IPR040596">
    <property type="entry name" value="RNase_II_C_S1"/>
</dbReference>
<gene>
    <name evidence="2" type="ORF">F8M49_06635</name>
</gene>
<dbReference type="EMBL" id="WBMO01000001">
    <property type="protein sequence ID" value="MDV2475186.1"/>
    <property type="molecule type" value="Genomic_DNA"/>
</dbReference>
<comment type="caution">
    <text evidence="2">The sequence shown here is derived from an EMBL/GenBank/DDBJ whole genome shotgun (WGS) entry which is preliminary data.</text>
</comment>
<dbReference type="Proteomes" id="UP001275440">
    <property type="component" value="Unassembled WGS sequence"/>
</dbReference>
<organism evidence="2 3">
    <name type="scientific">Rhodococcus zopfii</name>
    <dbReference type="NCBI Taxonomy" id="43772"/>
    <lineage>
        <taxon>Bacteria</taxon>
        <taxon>Bacillati</taxon>
        <taxon>Actinomycetota</taxon>
        <taxon>Actinomycetes</taxon>
        <taxon>Mycobacteriales</taxon>
        <taxon>Nocardiaceae</taxon>
        <taxon>Rhodococcus</taxon>
    </lineage>
</organism>
<dbReference type="InterPro" id="IPR001900">
    <property type="entry name" value="RNase_II/R"/>
</dbReference>
<evidence type="ECO:0000313" key="2">
    <source>
        <dbReference type="EMBL" id="MDV2475186.1"/>
    </source>
</evidence>
<proteinExistence type="predicted"/>